<evidence type="ECO:0000313" key="3">
    <source>
        <dbReference type="Proteomes" id="UP001155604"/>
    </source>
</evidence>
<evidence type="ECO:0000256" key="1">
    <source>
        <dbReference type="SAM" id="MobiDB-lite"/>
    </source>
</evidence>
<dbReference type="RefSeq" id="WP_106651239.1">
    <property type="nucleotide sequence ID" value="NZ_JAMTCC010000012.1"/>
</dbReference>
<accession>A0A9X3ATR2</accession>
<reference evidence="2" key="1">
    <citation type="journal article" date="2023" name="Int. J. Syst. Evol. Microbiol.">
        <title>&lt;i&gt;Shewanella septentrionalis&lt;/i&gt; sp. nov. and &lt;i&gt;Shewanella holmiensis&lt;/i&gt; sp. nov., isolated from Baltic Sea water and sediments.</title>
        <authorList>
            <person name="Martin-Rodriguez A.J."/>
            <person name="Thorell K."/>
            <person name="Joffre E."/>
            <person name="Jensie-Markopoulos S."/>
            <person name="Moore E.R.B."/>
            <person name="Sjoling A."/>
        </authorList>
    </citation>
    <scope>NUCLEOTIDE SEQUENCE</scope>
    <source>
        <strain evidence="2">SP1W3</strain>
    </source>
</reference>
<keyword evidence="3" id="KW-1185">Reference proteome</keyword>
<organism evidence="2 3">
    <name type="scientific">Shewanella septentrionalis</name>
    <dbReference type="NCBI Taxonomy" id="2952223"/>
    <lineage>
        <taxon>Bacteria</taxon>
        <taxon>Pseudomonadati</taxon>
        <taxon>Pseudomonadota</taxon>
        <taxon>Gammaproteobacteria</taxon>
        <taxon>Alteromonadales</taxon>
        <taxon>Shewanellaceae</taxon>
        <taxon>Shewanella</taxon>
    </lineage>
</organism>
<dbReference type="EMBL" id="JAMTCC010000012">
    <property type="protein sequence ID" value="MCT7945451.1"/>
    <property type="molecule type" value="Genomic_DNA"/>
</dbReference>
<proteinExistence type="predicted"/>
<gene>
    <name evidence="2" type="ORF">NE536_08735</name>
</gene>
<dbReference type="InterPro" id="IPR021753">
    <property type="entry name" value="DUF3319"/>
</dbReference>
<protein>
    <submittedName>
        <fullName evidence="2">DUF3319 domain-containing protein</fullName>
    </submittedName>
</protein>
<evidence type="ECO:0000313" key="2">
    <source>
        <dbReference type="EMBL" id="MCT7945451.1"/>
    </source>
</evidence>
<comment type="caution">
    <text evidence="2">The sequence shown here is derived from an EMBL/GenBank/DDBJ whole genome shotgun (WGS) entry which is preliminary data.</text>
</comment>
<feature type="compositionally biased region" description="Polar residues" evidence="1">
    <location>
        <begin position="57"/>
        <end position="71"/>
    </location>
</feature>
<feature type="region of interest" description="Disordered" evidence="1">
    <location>
        <begin position="57"/>
        <end position="77"/>
    </location>
</feature>
<dbReference type="AlphaFoldDB" id="A0A9X3ATR2"/>
<dbReference type="Proteomes" id="UP001155604">
    <property type="component" value="Unassembled WGS sequence"/>
</dbReference>
<dbReference type="Pfam" id="PF11782">
    <property type="entry name" value="DUF3319"/>
    <property type="match status" value="1"/>
</dbReference>
<name>A0A9X3ATR2_9GAMM</name>
<sequence>MRKIVYQGFVLTNSEGRTDSWKLTIKDQQRIGSLFELRRLVGYFLELGILPATRSSLQDAKQTQNTMSKNTVKPKRR</sequence>